<evidence type="ECO:0000313" key="2">
    <source>
        <dbReference type="Proteomes" id="UP000800981"/>
    </source>
</evidence>
<dbReference type="RefSeq" id="WP_166281451.1">
    <property type="nucleotide sequence ID" value="NZ_JAANNP010000004.1"/>
</dbReference>
<organism evidence="1 2">
    <name type="scientific">Motilibacter deserti</name>
    <dbReference type="NCBI Taxonomy" id="2714956"/>
    <lineage>
        <taxon>Bacteria</taxon>
        <taxon>Bacillati</taxon>
        <taxon>Actinomycetota</taxon>
        <taxon>Actinomycetes</taxon>
        <taxon>Motilibacterales</taxon>
        <taxon>Motilibacteraceae</taxon>
        <taxon>Motilibacter</taxon>
    </lineage>
</organism>
<gene>
    <name evidence="1" type="ORF">G9H71_10415</name>
</gene>
<keyword evidence="2" id="KW-1185">Reference proteome</keyword>
<reference evidence="1 2" key="1">
    <citation type="submission" date="2020-03" db="EMBL/GenBank/DDBJ databases">
        <title>Two novel Motilibacter sp.</title>
        <authorList>
            <person name="Liu S."/>
        </authorList>
    </citation>
    <scope>NUCLEOTIDE SEQUENCE [LARGE SCALE GENOMIC DNA]</scope>
    <source>
        <strain evidence="1 2">E257</strain>
    </source>
</reference>
<evidence type="ECO:0000313" key="1">
    <source>
        <dbReference type="EMBL" id="NHC14194.1"/>
    </source>
</evidence>
<dbReference type="Proteomes" id="UP000800981">
    <property type="component" value="Unassembled WGS sequence"/>
</dbReference>
<accession>A0ABX0GTG5</accession>
<sequence>MAPRQFQALLDRADRALARRVERLRAAGTPEAVTRAVTQLQSELDEQHLALLQADAPVAVAPAALRVVDALSALSAALEDTADAARSQELCLGLAARARMSRDDTVLEARRAVRALSEADPAHAYEFGSFLPSPTKDKGRRPANGTVFKAAPGGRGQLTMDNDGADAVVSLVRRGSTSSVVRFFVRDGRTVTVRGIPDGTYQVFGAVGADYDPARKAFSRDCDFWKFDKTMKFTTTYTSTSVVSSSWKIGVTTALAPGQGLDRVPVPRSRFPRD</sequence>
<proteinExistence type="predicted"/>
<dbReference type="EMBL" id="JAANNP010000004">
    <property type="protein sequence ID" value="NHC14194.1"/>
    <property type="molecule type" value="Genomic_DNA"/>
</dbReference>
<comment type="caution">
    <text evidence="1">The sequence shown here is derived from an EMBL/GenBank/DDBJ whole genome shotgun (WGS) entry which is preliminary data.</text>
</comment>
<name>A0ABX0GTG5_9ACTN</name>
<protein>
    <submittedName>
        <fullName evidence="1">Uncharacterized protein</fullName>
    </submittedName>
</protein>